<dbReference type="SUPFAM" id="SSF49503">
    <property type="entry name" value="Cupredoxins"/>
    <property type="match status" value="1"/>
</dbReference>
<dbReference type="SUPFAM" id="SSF50952">
    <property type="entry name" value="Soluble quinoprotein glucose dehydrogenase"/>
    <property type="match status" value="1"/>
</dbReference>
<evidence type="ECO:0000256" key="4">
    <source>
        <dbReference type="ARBA" id="ARBA00023008"/>
    </source>
</evidence>
<evidence type="ECO:0000313" key="9">
    <source>
        <dbReference type="Proteomes" id="UP000488299"/>
    </source>
</evidence>
<feature type="chain" id="PRO_5029844010" evidence="6">
    <location>
        <begin position="19"/>
        <end position="696"/>
    </location>
</feature>
<dbReference type="InterPro" id="IPR008972">
    <property type="entry name" value="Cupredoxin"/>
</dbReference>
<dbReference type="Pfam" id="PF00127">
    <property type="entry name" value="Copper-bind"/>
    <property type="match status" value="1"/>
</dbReference>
<evidence type="ECO:0000256" key="3">
    <source>
        <dbReference type="ARBA" id="ARBA00022982"/>
    </source>
</evidence>
<keyword evidence="2" id="KW-0479">Metal-binding</keyword>
<dbReference type="InterPro" id="IPR011042">
    <property type="entry name" value="6-blade_b-propeller_TolB-like"/>
</dbReference>
<organism evidence="8 9">
    <name type="scientific">Rudanella paleaurantiibacter</name>
    <dbReference type="NCBI Taxonomy" id="2614655"/>
    <lineage>
        <taxon>Bacteria</taxon>
        <taxon>Pseudomonadati</taxon>
        <taxon>Bacteroidota</taxon>
        <taxon>Cytophagia</taxon>
        <taxon>Cytophagales</taxon>
        <taxon>Cytophagaceae</taxon>
        <taxon>Rudanella</taxon>
    </lineage>
</organism>
<feature type="compositionally biased region" description="Low complexity" evidence="5">
    <location>
        <begin position="535"/>
        <end position="549"/>
    </location>
</feature>
<keyword evidence="1" id="KW-0813">Transport</keyword>
<dbReference type="InterPro" id="IPR028871">
    <property type="entry name" value="BlueCu_1_BS"/>
</dbReference>
<gene>
    <name evidence="8" type="ORF">F5984_24900</name>
</gene>
<dbReference type="Proteomes" id="UP000488299">
    <property type="component" value="Unassembled WGS sequence"/>
</dbReference>
<feature type="region of interest" description="Disordered" evidence="5">
    <location>
        <begin position="535"/>
        <end position="559"/>
    </location>
</feature>
<feature type="signal peptide" evidence="6">
    <location>
        <begin position="1"/>
        <end position="18"/>
    </location>
</feature>
<dbReference type="PANTHER" id="PTHR33546">
    <property type="entry name" value="LARGE, MULTIFUNCTIONAL SECRETED PROTEIN-RELATED"/>
    <property type="match status" value="1"/>
</dbReference>
<dbReference type="GO" id="GO:0009055">
    <property type="term" value="F:electron transfer activity"/>
    <property type="evidence" value="ECO:0007669"/>
    <property type="project" value="InterPro"/>
</dbReference>
<keyword evidence="6" id="KW-0732">Signal</keyword>
<evidence type="ECO:0000259" key="7">
    <source>
        <dbReference type="Pfam" id="PF00127"/>
    </source>
</evidence>
<evidence type="ECO:0000256" key="6">
    <source>
        <dbReference type="SAM" id="SignalP"/>
    </source>
</evidence>
<evidence type="ECO:0000256" key="1">
    <source>
        <dbReference type="ARBA" id="ARBA00022448"/>
    </source>
</evidence>
<evidence type="ECO:0000313" key="8">
    <source>
        <dbReference type="EMBL" id="KAB7726121.1"/>
    </source>
</evidence>
<evidence type="ECO:0000256" key="2">
    <source>
        <dbReference type="ARBA" id="ARBA00022723"/>
    </source>
</evidence>
<comment type="caution">
    <text evidence="8">The sequence shown here is derived from an EMBL/GenBank/DDBJ whole genome shotgun (WGS) entry which is preliminary data.</text>
</comment>
<sequence length="696" mass="75820">MKKFLLLGITLSFFQWVASPVDTVGQSRPMTEDDYYRIITLPVPEGVSLEVGGLAPLPDGRLAACTRRGDVWLIGNPYMQGSRVPTFKRFAAGLHEPLGLMWHPKGYLLCTQRGEVTKLIDTDGDEVADEYKSFYKWPLSGNYHEYSYGPLLLPDGDMVITLNLDWIGYGASLAKWRGWMLKLNEKGEMTPWATGLRSPAGFTVLRDGSIFYGENQGDWVGSGRVTHLEKGDFAGNPAGLRWSGEPNSPLSLKPEEVPSTGKPMHEVAKTVKNLKVPAVWFPHTLMGISTSDMREDTTGGAFGPFAGQVFVGDQGHSKVMRMALEKVNGKWQGACFPFREGLQSGILRMVWGQDGSMFVGMTSRGWASTGKSPYGIQRLVWTGKIPFEMKTIHSRPDGFEVTFTMPVDRKTGEDPNSYSLNSFTYKYHRTYGSPIEDARPVPIRGVILSADGLSARIVADTTLREGYIHELKAEGVRSVAGSLPLLHNTGYYTLNSIAPGERVANLPARAAATASASTGMSGHNHGAMLEASASKAPAVSSKGKPASAKTSGAKADVKATKRITEQPADWTNGPDQTITISTKPGLKFDTEQVQVKAGSRIKWVFNNNDDMLHNCVITKPGTANAVGNAAMRLNLNGAKMNYVPASADVLFHTNILQPETAESIYFVAPSEPGDYTFVCTFPGHHTLMQGTLKVVK</sequence>
<keyword evidence="9" id="KW-1185">Reference proteome</keyword>
<dbReference type="Gene3D" id="2.120.10.30">
    <property type="entry name" value="TolB, C-terminal domain"/>
    <property type="match status" value="1"/>
</dbReference>
<dbReference type="EMBL" id="WELI01000017">
    <property type="protein sequence ID" value="KAB7726121.1"/>
    <property type="molecule type" value="Genomic_DNA"/>
</dbReference>
<accession>A0A7J5TSL1</accession>
<evidence type="ECO:0000256" key="5">
    <source>
        <dbReference type="SAM" id="MobiDB-lite"/>
    </source>
</evidence>
<dbReference type="AlphaFoldDB" id="A0A7J5TSL1"/>
<dbReference type="CDD" id="cd04233">
    <property type="entry name" value="Auracyanin"/>
    <property type="match status" value="1"/>
</dbReference>
<protein>
    <submittedName>
        <fullName evidence="8">Auracyanin family protein</fullName>
    </submittedName>
</protein>
<reference evidence="8 9" key="1">
    <citation type="submission" date="2019-10" db="EMBL/GenBank/DDBJ databases">
        <title>Rudanella paleaurantiibacter sp. nov., isolated from sludge.</title>
        <authorList>
            <person name="Xu S.Q."/>
        </authorList>
    </citation>
    <scope>NUCLEOTIDE SEQUENCE [LARGE SCALE GENOMIC DNA]</scope>
    <source>
        <strain evidence="8 9">HX-22-17</strain>
    </source>
</reference>
<keyword evidence="3" id="KW-0249">Electron transport</keyword>
<dbReference type="RefSeq" id="WP_152126883.1">
    <property type="nucleotide sequence ID" value="NZ_WELI01000017.1"/>
</dbReference>
<dbReference type="InterPro" id="IPR000923">
    <property type="entry name" value="BlueCu_1"/>
</dbReference>
<dbReference type="GO" id="GO:0005507">
    <property type="term" value="F:copper ion binding"/>
    <property type="evidence" value="ECO:0007669"/>
    <property type="project" value="InterPro"/>
</dbReference>
<name>A0A7J5TSL1_9BACT</name>
<dbReference type="PROSITE" id="PS00196">
    <property type="entry name" value="COPPER_BLUE"/>
    <property type="match status" value="1"/>
</dbReference>
<dbReference type="Gene3D" id="2.60.40.420">
    <property type="entry name" value="Cupredoxins - blue copper proteins"/>
    <property type="match status" value="1"/>
</dbReference>
<proteinExistence type="predicted"/>
<keyword evidence="4" id="KW-0186">Copper</keyword>
<dbReference type="PANTHER" id="PTHR33546:SF1">
    <property type="entry name" value="LARGE, MULTIFUNCTIONAL SECRETED PROTEIN"/>
    <property type="match status" value="1"/>
</dbReference>
<dbReference type="InterPro" id="IPR011041">
    <property type="entry name" value="Quinoprot_gluc/sorb_DH_b-prop"/>
</dbReference>
<feature type="domain" description="Blue (type 1) copper" evidence="7">
    <location>
        <begin position="583"/>
        <end position="694"/>
    </location>
</feature>